<dbReference type="Proteomes" id="UP000242188">
    <property type="component" value="Unassembled WGS sequence"/>
</dbReference>
<keyword evidence="1" id="KW-1133">Transmembrane helix</keyword>
<evidence type="ECO:0000313" key="2">
    <source>
        <dbReference type="EMBL" id="OWF47593.1"/>
    </source>
</evidence>
<organism evidence="2 3">
    <name type="scientific">Mizuhopecten yessoensis</name>
    <name type="common">Japanese scallop</name>
    <name type="synonym">Patinopecten yessoensis</name>
    <dbReference type="NCBI Taxonomy" id="6573"/>
    <lineage>
        <taxon>Eukaryota</taxon>
        <taxon>Metazoa</taxon>
        <taxon>Spiralia</taxon>
        <taxon>Lophotrochozoa</taxon>
        <taxon>Mollusca</taxon>
        <taxon>Bivalvia</taxon>
        <taxon>Autobranchia</taxon>
        <taxon>Pteriomorphia</taxon>
        <taxon>Pectinida</taxon>
        <taxon>Pectinoidea</taxon>
        <taxon>Pectinidae</taxon>
        <taxon>Mizuhopecten</taxon>
    </lineage>
</organism>
<evidence type="ECO:0008006" key="4">
    <source>
        <dbReference type="Google" id="ProtNLM"/>
    </source>
</evidence>
<accession>A0A210QFQ5</accession>
<evidence type="ECO:0000313" key="3">
    <source>
        <dbReference type="Proteomes" id="UP000242188"/>
    </source>
</evidence>
<keyword evidence="3" id="KW-1185">Reference proteome</keyword>
<dbReference type="EMBL" id="NEDP02003858">
    <property type="protein sequence ID" value="OWF47593.1"/>
    <property type="molecule type" value="Genomic_DNA"/>
</dbReference>
<keyword evidence="1" id="KW-0812">Transmembrane</keyword>
<name>A0A210QFQ5_MIZYE</name>
<protein>
    <recommendedName>
        <fullName evidence="4">CUB domain-containing protein</fullName>
    </recommendedName>
</protein>
<keyword evidence="1" id="KW-0472">Membrane</keyword>
<reference evidence="2 3" key="1">
    <citation type="journal article" date="2017" name="Nat. Ecol. Evol.">
        <title>Scallop genome provides insights into evolution of bilaterian karyotype and development.</title>
        <authorList>
            <person name="Wang S."/>
            <person name="Zhang J."/>
            <person name="Jiao W."/>
            <person name="Li J."/>
            <person name="Xun X."/>
            <person name="Sun Y."/>
            <person name="Guo X."/>
            <person name="Huan P."/>
            <person name="Dong B."/>
            <person name="Zhang L."/>
            <person name="Hu X."/>
            <person name="Sun X."/>
            <person name="Wang J."/>
            <person name="Zhao C."/>
            <person name="Wang Y."/>
            <person name="Wang D."/>
            <person name="Huang X."/>
            <person name="Wang R."/>
            <person name="Lv J."/>
            <person name="Li Y."/>
            <person name="Zhang Z."/>
            <person name="Liu B."/>
            <person name="Lu W."/>
            <person name="Hui Y."/>
            <person name="Liang J."/>
            <person name="Zhou Z."/>
            <person name="Hou R."/>
            <person name="Li X."/>
            <person name="Liu Y."/>
            <person name="Li H."/>
            <person name="Ning X."/>
            <person name="Lin Y."/>
            <person name="Zhao L."/>
            <person name="Xing Q."/>
            <person name="Dou J."/>
            <person name="Li Y."/>
            <person name="Mao J."/>
            <person name="Guo H."/>
            <person name="Dou H."/>
            <person name="Li T."/>
            <person name="Mu C."/>
            <person name="Jiang W."/>
            <person name="Fu Q."/>
            <person name="Fu X."/>
            <person name="Miao Y."/>
            <person name="Liu J."/>
            <person name="Yu Q."/>
            <person name="Li R."/>
            <person name="Liao H."/>
            <person name="Li X."/>
            <person name="Kong Y."/>
            <person name="Jiang Z."/>
            <person name="Chourrout D."/>
            <person name="Li R."/>
            <person name="Bao Z."/>
        </authorList>
    </citation>
    <scope>NUCLEOTIDE SEQUENCE [LARGE SCALE GENOMIC DNA]</scope>
    <source>
        <strain evidence="2 3">PY_sf001</strain>
    </source>
</reference>
<sequence>MEMCGVRYQLIVTLLIGYLYRTYAVYKGSIHTKCSHVNMPLVLTCGQSEVIYIHQTILTDWPGSISASTCELPLCNQYCRASTQQHDIYFNGRQTAQYTFWRDNLIGHDFLSGNCNTSSSSNLVHVRYECLTVNRLTNVCSKTEISGVTSGFLTSPGFPGSPSSQQNGCQCELIASDNGIVTMTAVLINPVLTDQQPRWTFEVIDEKGKVQVLDTQAWFTTTVDLHSSSTIHVKFSSSGDTSDARVHFTSYPRGFWVKYTGICKAFPLFSTIKVHCSAPSDNNGVSAVTVAVSCALAVAFILFTLTVVYFGRKWWRNKHPKLRIRRHSKTTPDGGRDNYGMEFDYTSDRWTESDVPDIGPGRCMSLPEIYLAQQIGKMRLEGQSSTPRKGRVEGRRKFSTVSLPSSSSCQLSMITNDIVREVDEFDDETGSYESFAMEIFHLEGITSDEIYV</sequence>
<feature type="transmembrane region" description="Helical" evidence="1">
    <location>
        <begin position="285"/>
        <end position="311"/>
    </location>
</feature>
<dbReference type="AlphaFoldDB" id="A0A210QFQ5"/>
<dbReference type="OrthoDB" id="6126762at2759"/>
<comment type="caution">
    <text evidence="2">The sequence shown here is derived from an EMBL/GenBank/DDBJ whole genome shotgun (WGS) entry which is preliminary data.</text>
</comment>
<proteinExistence type="predicted"/>
<evidence type="ECO:0000256" key="1">
    <source>
        <dbReference type="SAM" id="Phobius"/>
    </source>
</evidence>
<gene>
    <name evidence="2" type="ORF">KP79_PYT06796</name>
</gene>